<keyword evidence="6 11" id="KW-0472">Membrane</keyword>
<evidence type="ECO:0000256" key="8">
    <source>
        <dbReference type="ARBA" id="ARBA00023180"/>
    </source>
</evidence>
<feature type="transmembrane region" description="Helical" evidence="11">
    <location>
        <begin position="241"/>
        <end position="268"/>
    </location>
</feature>
<evidence type="ECO:0000256" key="6">
    <source>
        <dbReference type="ARBA" id="ARBA00023136"/>
    </source>
</evidence>
<keyword evidence="3 10" id="KW-0812">Transmembrane</keyword>
<dbReference type="InterPro" id="IPR000276">
    <property type="entry name" value="GPCR_Rhodpsn"/>
</dbReference>
<evidence type="ECO:0000313" key="14">
    <source>
        <dbReference type="Proteomes" id="UP001159428"/>
    </source>
</evidence>
<sequence>MNVSNFEDAFNNSSKSGFFGPSMTKFQWDSKQTLSLQLTIGATAVACPWIIFLNMLVILAIKKVRELQKNSNILIANLAVTDLLVGTVSMPLSIAMDALILRGTVPRSTIYLMGEIGLSVMITLYITSYHHLLLIAWERYVAIVKWTEYKVLVTEGRIKKYTLIAWMDSVTKVALYRALVFAKVPQEVLLVMNLAINFSWLTETLTVVYFYRMIYIEVRRQNRCQISTLSALIKAKMERKLAYTAFLLLIAALICCFPILVVMTSVSYSPVFRTYLALRWAYIGIQLNSLANPVLYFYRNKRYRKALLQMIGLEKTQEIERVDPKGRCARQNRCTVELVDPEGALSLKRSYSFPKQTLGPRSTRVSKTTTTERKISAPCLTIIESLQSGTWYGDGDGMTQIE</sequence>
<evidence type="ECO:0000313" key="13">
    <source>
        <dbReference type="EMBL" id="CAH3129885.1"/>
    </source>
</evidence>
<evidence type="ECO:0000256" key="7">
    <source>
        <dbReference type="ARBA" id="ARBA00023170"/>
    </source>
</evidence>
<evidence type="ECO:0000256" key="10">
    <source>
        <dbReference type="RuleBase" id="RU000688"/>
    </source>
</evidence>
<organism evidence="13 14">
    <name type="scientific">Pocillopora meandrina</name>
    <dbReference type="NCBI Taxonomy" id="46732"/>
    <lineage>
        <taxon>Eukaryota</taxon>
        <taxon>Metazoa</taxon>
        <taxon>Cnidaria</taxon>
        <taxon>Anthozoa</taxon>
        <taxon>Hexacorallia</taxon>
        <taxon>Scleractinia</taxon>
        <taxon>Astrocoeniina</taxon>
        <taxon>Pocilloporidae</taxon>
        <taxon>Pocillopora</taxon>
    </lineage>
</organism>
<dbReference type="PROSITE" id="PS50262">
    <property type="entry name" value="G_PROTEIN_RECEP_F1_2"/>
    <property type="match status" value="1"/>
</dbReference>
<evidence type="ECO:0000256" key="5">
    <source>
        <dbReference type="ARBA" id="ARBA00023040"/>
    </source>
</evidence>
<dbReference type="SUPFAM" id="SSF81321">
    <property type="entry name" value="Family A G protein-coupled receptor-like"/>
    <property type="match status" value="1"/>
</dbReference>
<dbReference type="PRINTS" id="PR00237">
    <property type="entry name" value="GPCRRHODOPSN"/>
</dbReference>
<evidence type="ECO:0000256" key="3">
    <source>
        <dbReference type="ARBA" id="ARBA00022692"/>
    </source>
</evidence>
<proteinExistence type="inferred from homology"/>
<evidence type="ECO:0000256" key="11">
    <source>
        <dbReference type="SAM" id="Phobius"/>
    </source>
</evidence>
<protein>
    <recommendedName>
        <fullName evidence="12">G-protein coupled receptors family 1 profile domain-containing protein</fullName>
    </recommendedName>
</protein>
<name>A0AAU9WYX2_9CNID</name>
<evidence type="ECO:0000256" key="1">
    <source>
        <dbReference type="ARBA" id="ARBA00004651"/>
    </source>
</evidence>
<evidence type="ECO:0000259" key="12">
    <source>
        <dbReference type="PROSITE" id="PS50262"/>
    </source>
</evidence>
<dbReference type="PANTHER" id="PTHR24246:SF27">
    <property type="entry name" value="ADENOSINE RECEPTOR, ISOFORM A"/>
    <property type="match status" value="1"/>
</dbReference>
<keyword evidence="5 10" id="KW-0297">G-protein coupled receptor</keyword>
<feature type="domain" description="G-protein coupled receptors family 1 profile" evidence="12">
    <location>
        <begin position="53"/>
        <end position="296"/>
    </location>
</feature>
<evidence type="ECO:0000256" key="4">
    <source>
        <dbReference type="ARBA" id="ARBA00022989"/>
    </source>
</evidence>
<dbReference type="InterPro" id="IPR017452">
    <property type="entry name" value="GPCR_Rhodpsn_7TM"/>
</dbReference>
<keyword evidence="4 11" id="KW-1133">Transmembrane helix</keyword>
<evidence type="ECO:0000256" key="2">
    <source>
        <dbReference type="ARBA" id="ARBA00022475"/>
    </source>
</evidence>
<feature type="transmembrane region" description="Helical" evidence="11">
    <location>
        <begin position="38"/>
        <end position="61"/>
    </location>
</feature>
<dbReference type="Proteomes" id="UP001159428">
    <property type="component" value="Unassembled WGS sequence"/>
</dbReference>
<feature type="non-terminal residue" evidence="13">
    <location>
        <position position="402"/>
    </location>
</feature>
<keyword evidence="8" id="KW-0325">Glycoprotein</keyword>
<dbReference type="AlphaFoldDB" id="A0AAU9WYX2"/>
<reference evidence="13 14" key="1">
    <citation type="submission" date="2022-05" db="EMBL/GenBank/DDBJ databases">
        <authorList>
            <consortium name="Genoscope - CEA"/>
            <person name="William W."/>
        </authorList>
    </citation>
    <scope>NUCLEOTIDE SEQUENCE [LARGE SCALE GENOMIC DNA]</scope>
</reference>
<keyword evidence="9 10" id="KW-0807">Transducer</keyword>
<feature type="transmembrane region" description="Helical" evidence="11">
    <location>
        <begin position="116"/>
        <end position="140"/>
    </location>
</feature>
<gene>
    <name evidence="13" type="ORF">PMEA_00013719</name>
</gene>
<dbReference type="PROSITE" id="PS00237">
    <property type="entry name" value="G_PROTEIN_RECEP_F1_1"/>
    <property type="match status" value="1"/>
</dbReference>
<dbReference type="GO" id="GO:0005886">
    <property type="term" value="C:plasma membrane"/>
    <property type="evidence" value="ECO:0007669"/>
    <property type="project" value="UniProtKB-SubCell"/>
</dbReference>
<dbReference type="Pfam" id="PF00001">
    <property type="entry name" value="7tm_1"/>
    <property type="match status" value="1"/>
</dbReference>
<feature type="transmembrane region" description="Helical" evidence="11">
    <location>
        <begin position="280"/>
        <end position="298"/>
    </location>
</feature>
<dbReference type="GO" id="GO:0004930">
    <property type="term" value="F:G protein-coupled receptor activity"/>
    <property type="evidence" value="ECO:0007669"/>
    <property type="project" value="UniProtKB-KW"/>
</dbReference>
<comment type="similarity">
    <text evidence="10">Belongs to the G-protein coupled receptor 1 family.</text>
</comment>
<feature type="transmembrane region" description="Helical" evidence="11">
    <location>
        <begin position="73"/>
        <end position="96"/>
    </location>
</feature>
<dbReference type="Gene3D" id="1.20.1070.10">
    <property type="entry name" value="Rhodopsin 7-helix transmembrane proteins"/>
    <property type="match status" value="1"/>
</dbReference>
<dbReference type="PANTHER" id="PTHR24246">
    <property type="entry name" value="OLFACTORY RECEPTOR AND ADENOSINE RECEPTOR"/>
    <property type="match status" value="1"/>
</dbReference>
<comment type="subcellular location">
    <subcellularLocation>
        <location evidence="1">Cell membrane</location>
        <topology evidence="1">Multi-pass membrane protein</topology>
    </subcellularLocation>
</comment>
<dbReference type="CDD" id="cd00637">
    <property type="entry name" value="7tm_classA_rhodopsin-like"/>
    <property type="match status" value="1"/>
</dbReference>
<dbReference type="EMBL" id="CALNXJ010000024">
    <property type="protein sequence ID" value="CAH3129885.1"/>
    <property type="molecule type" value="Genomic_DNA"/>
</dbReference>
<accession>A0AAU9WYX2</accession>
<keyword evidence="7 10" id="KW-0675">Receptor</keyword>
<evidence type="ECO:0000256" key="9">
    <source>
        <dbReference type="ARBA" id="ARBA00023224"/>
    </source>
</evidence>
<keyword evidence="2" id="KW-1003">Cell membrane</keyword>
<comment type="caution">
    <text evidence="13">The sequence shown here is derived from an EMBL/GenBank/DDBJ whole genome shotgun (WGS) entry which is preliminary data.</text>
</comment>
<keyword evidence="14" id="KW-1185">Reference proteome</keyword>